<name>A0A1R4H9G3_9GAMM</name>
<dbReference type="RefSeq" id="WP_087147150.1">
    <property type="nucleotide sequence ID" value="NZ_FUKJ01000221.1"/>
</dbReference>
<keyword evidence="3" id="KW-1185">Reference proteome</keyword>
<dbReference type="OrthoDB" id="5298181at2"/>
<dbReference type="CDD" id="cd22233">
    <property type="entry name" value="RHH_CopAso-like"/>
    <property type="match status" value="1"/>
</dbReference>
<dbReference type="Proteomes" id="UP000195442">
    <property type="component" value="Unassembled WGS sequence"/>
</dbReference>
<dbReference type="SUPFAM" id="SSF47598">
    <property type="entry name" value="Ribbon-helix-helix"/>
    <property type="match status" value="1"/>
</dbReference>
<feature type="domain" description="Ribbon-helix-helix protein CopG" evidence="1">
    <location>
        <begin position="16"/>
        <end position="54"/>
    </location>
</feature>
<gene>
    <name evidence="2" type="ORF">CRENPOLYSF2_2980009</name>
</gene>
<protein>
    <recommendedName>
        <fullName evidence="1">Ribbon-helix-helix protein CopG domain-containing protein</fullName>
    </recommendedName>
</protein>
<evidence type="ECO:0000313" key="2">
    <source>
        <dbReference type="EMBL" id="SJM92875.1"/>
    </source>
</evidence>
<dbReference type="InterPro" id="IPR010985">
    <property type="entry name" value="Ribbon_hlx_hlx"/>
</dbReference>
<dbReference type="AlphaFoldDB" id="A0A1R4H9G3"/>
<dbReference type="GO" id="GO:0006355">
    <property type="term" value="P:regulation of DNA-templated transcription"/>
    <property type="evidence" value="ECO:0007669"/>
    <property type="project" value="InterPro"/>
</dbReference>
<accession>A0A1R4H9G3</accession>
<dbReference type="Gene3D" id="1.10.1220.10">
    <property type="entry name" value="Met repressor-like"/>
    <property type="match status" value="1"/>
</dbReference>
<evidence type="ECO:0000259" key="1">
    <source>
        <dbReference type="Pfam" id="PF01402"/>
    </source>
</evidence>
<dbReference type="InterPro" id="IPR002145">
    <property type="entry name" value="CopG"/>
</dbReference>
<dbReference type="InterPro" id="IPR013321">
    <property type="entry name" value="Arc_rbn_hlx_hlx"/>
</dbReference>
<sequence length="103" mass="12052">MTLPHITTPTQRPSPLSVKLDSKEKDLLMQMAKEKQRSVHFLMCQAVREYIEREQAHKHFFEEGRKAIEHYNQTGLHVTHDEIKSWAESLGTPKELPHPVCHK</sequence>
<dbReference type="Pfam" id="PF01402">
    <property type="entry name" value="RHH_1"/>
    <property type="match status" value="1"/>
</dbReference>
<proteinExistence type="predicted"/>
<dbReference type="EMBL" id="FUKJ01000221">
    <property type="protein sequence ID" value="SJM92875.1"/>
    <property type="molecule type" value="Genomic_DNA"/>
</dbReference>
<reference evidence="3" key="1">
    <citation type="submission" date="2017-02" db="EMBL/GenBank/DDBJ databases">
        <authorList>
            <person name="Daims H."/>
        </authorList>
    </citation>
    <scope>NUCLEOTIDE SEQUENCE [LARGE SCALE GENOMIC DNA]</scope>
</reference>
<evidence type="ECO:0000313" key="3">
    <source>
        <dbReference type="Proteomes" id="UP000195442"/>
    </source>
</evidence>
<organism evidence="2 3">
    <name type="scientific">Crenothrix polyspora</name>
    <dbReference type="NCBI Taxonomy" id="360316"/>
    <lineage>
        <taxon>Bacteria</taxon>
        <taxon>Pseudomonadati</taxon>
        <taxon>Pseudomonadota</taxon>
        <taxon>Gammaproteobacteria</taxon>
        <taxon>Methylococcales</taxon>
        <taxon>Crenotrichaceae</taxon>
        <taxon>Crenothrix</taxon>
    </lineage>
</organism>